<accession>A0A1M6ZPW7</accession>
<organism evidence="2 3">
    <name type="scientific">Bradyrhizobium lablabi</name>
    <dbReference type="NCBI Taxonomy" id="722472"/>
    <lineage>
        <taxon>Bacteria</taxon>
        <taxon>Pseudomonadati</taxon>
        <taxon>Pseudomonadota</taxon>
        <taxon>Alphaproteobacteria</taxon>
        <taxon>Hyphomicrobiales</taxon>
        <taxon>Nitrobacteraceae</taxon>
        <taxon>Bradyrhizobium</taxon>
    </lineage>
</organism>
<proteinExistence type="predicted"/>
<dbReference type="AlphaFoldDB" id="A0A1M6ZPW7"/>
<evidence type="ECO:0000256" key="1">
    <source>
        <dbReference type="SAM" id="SignalP"/>
    </source>
</evidence>
<feature type="chain" id="PRO_5030031671" evidence="1">
    <location>
        <begin position="18"/>
        <end position="169"/>
    </location>
</feature>
<gene>
    <name evidence="2" type="ORF">SAMN05444171_3703</name>
</gene>
<dbReference type="EMBL" id="FNTI01000001">
    <property type="protein sequence ID" value="SED29050.1"/>
    <property type="molecule type" value="Genomic_DNA"/>
</dbReference>
<sequence length="169" mass="16987">MKHARKTALAASAFTCAALLSFGWSEQGGISLSIDSAQARVGRPLTPVSVAGVARRQTRRAVYGAGVVGAGAAAVGTAAAIGTAGAVAATSPNWGWGGNPYQTGTGYYAGGPYYGGSVRGANAAYYGGYPSAAWGGVSSSDRAQYIKNLHDSGYDPKGNFNANGTIKTQ</sequence>
<evidence type="ECO:0000313" key="2">
    <source>
        <dbReference type="EMBL" id="SED29050.1"/>
    </source>
</evidence>
<protein>
    <submittedName>
        <fullName evidence="2">Uncharacterized protein</fullName>
    </submittedName>
</protein>
<keyword evidence="1" id="KW-0732">Signal</keyword>
<evidence type="ECO:0000313" key="3">
    <source>
        <dbReference type="Proteomes" id="UP000183208"/>
    </source>
</evidence>
<reference evidence="2 3" key="1">
    <citation type="submission" date="2016-10" db="EMBL/GenBank/DDBJ databases">
        <authorList>
            <person name="de Groot N.N."/>
        </authorList>
    </citation>
    <scope>NUCLEOTIDE SEQUENCE [LARGE SCALE GENOMIC DNA]</scope>
    <source>
        <strain evidence="2 3">GAS522</strain>
    </source>
</reference>
<name>A0A1M6ZPW7_9BRAD</name>
<feature type="signal peptide" evidence="1">
    <location>
        <begin position="1"/>
        <end position="17"/>
    </location>
</feature>
<dbReference type="Proteomes" id="UP000183208">
    <property type="component" value="Unassembled WGS sequence"/>
</dbReference>